<accession>A0A9P1MWE1</accession>
<dbReference type="OrthoDB" id="5826894at2759"/>
<comment type="subcellular location">
    <subcellularLocation>
        <location evidence="1">Secreted</location>
    </subcellularLocation>
</comment>
<gene>
    <name evidence="5" type="ORF">CAMP_LOCUS1920</name>
</gene>
<comment type="similarity">
    <text evidence="2">Belongs to the nematode transthyretin-like family.</text>
</comment>
<keyword evidence="4" id="KW-0732">Signal</keyword>
<evidence type="ECO:0000256" key="3">
    <source>
        <dbReference type="ARBA" id="ARBA00022525"/>
    </source>
</evidence>
<proteinExistence type="inferred from homology"/>
<evidence type="ECO:0000313" key="5">
    <source>
        <dbReference type="EMBL" id="CAI5439283.1"/>
    </source>
</evidence>
<dbReference type="Gene3D" id="2.60.40.3330">
    <property type="match status" value="1"/>
</dbReference>
<keyword evidence="6" id="KW-1185">Reference proteome</keyword>
<protein>
    <submittedName>
        <fullName evidence="5">Uncharacterized protein</fullName>
    </submittedName>
</protein>
<dbReference type="InterPro" id="IPR001534">
    <property type="entry name" value="Transthyretin-like"/>
</dbReference>
<dbReference type="Proteomes" id="UP001152747">
    <property type="component" value="Unassembled WGS sequence"/>
</dbReference>
<evidence type="ECO:0000313" key="6">
    <source>
        <dbReference type="Proteomes" id="UP001152747"/>
    </source>
</evidence>
<sequence length="103" mass="11929">MINTQVLLFDYDNPGSSDLLDSTFTDQNGSYTISGSEREFGGIEAFMCIKHNCLVWRPGQIECWRFEKKDLDKVIKLNEDLGKGKKIKTYYAEFAEIARPYFK</sequence>
<evidence type="ECO:0000256" key="2">
    <source>
        <dbReference type="ARBA" id="ARBA00010112"/>
    </source>
</evidence>
<dbReference type="EMBL" id="CANHGI010000001">
    <property type="protein sequence ID" value="CAI5439283.1"/>
    <property type="molecule type" value="Genomic_DNA"/>
</dbReference>
<name>A0A9P1MWE1_9PELO</name>
<dbReference type="GO" id="GO:0005576">
    <property type="term" value="C:extracellular region"/>
    <property type="evidence" value="ECO:0007669"/>
    <property type="project" value="UniProtKB-SubCell"/>
</dbReference>
<comment type="caution">
    <text evidence="5">The sequence shown here is derived from an EMBL/GenBank/DDBJ whole genome shotgun (WGS) entry which is preliminary data.</text>
</comment>
<evidence type="ECO:0000256" key="4">
    <source>
        <dbReference type="ARBA" id="ARBA00022729"/>
    </source>
</evidence>
<dbReference type="AlphaFoldDB" id="A0A9P1MWE1"/>
<dbReference type="InterPro" id="IPR038479">
    <property type="entry name" value="Transthyretin-like_sf"/>
</dbReference>
<keyword evidence="3" id="KW-0964">Secreted</keyword>
<reference evidence="5" key="1">
    <citation type="submission" date="2022-11" db="EMBL/GenBank/DDBJ databases">
        <authorList>
            <person name="Kikuchi T."/>
        </authorList>
    </citation>
    <scope>NUCLEOTIDE SEQUENCE</scope>
    <source>
        <strain evidence="5">PS1010</strain>
    </source>
</reference>
<dbReference type="Pfam" id="PF01060">
    <property type="entry name" value="TTR-52"/>
    <property type="match status" value="1"/>
</dbReference>
<organism evidence="5 6">
    <name type="scientific">Caenorhabditis angaria</name>
    <dbReference type="NCBI Taxonomy" id="860376"/>
    <lineage>
        <taxon>Eukaryota</taxon>
        <taxon>Metazoa</taxon>
        <taxon>Ecdysozoa</taxon>
        <taxon>Nematoda</taxon>
        <taxon>Chromadorea</taxon>
        <taxon>Rhabditida</taxon>
        <taxon>Rhabditina</taxon>
        <taxon>Rhabditomorpha</taxon>
        <taxon>Rhabditoidea</taxon>
        <taxon>Rhabditidae</taxon>
        <taxon>Peloderinae</taxon>
        <taxon>Caenorhabditis</taxon>
    </lineage>
</organism>
<evidence type="ECO:0000256" key="1">
    <source>
        <dbReference type="ARBA" id="ARBA00004613"/>
    </source>
</evidence>
<dbReference type="GO" id="GO:0009986">
    <property type="term" value="C:cell surface"/>
    <property type="evidence" value="ECO:0007669"/>
    <property type="project" value="InterPro"/>
</dbReference>